<dbReference type="Proteomes" id="UP001189429">
    <property type="component" value="Unassembled WGS sequence"/>
</dbReference>
<protein>
    <submittedName>
        <fullName evidence="1">Uncharacterized protein</fullName>
    </submittedName>
</protein>
<dbReference type="EMBL" id="CAUYUJ010016437">
    <property type="protein sequence ID" value="CAK0865308.1"/>
    <property type="molecule type" value="Genomic_DNA"/>
</dbReference>
<comment type="caution">
    <text evidence="1">The sequence shown here is derived from an EMBL/GenBank/DDBJ whole genome shotgun (WGS) entry which is preliminary data.</text>
</comment>
<evidence type="ECO:0000313" key="2">
    <source>
        <dbReference type="Proteomes" id="UP001189429"/>
    </source>
</evidence>
<name>A0ABN9V134_9DINO</name>
<sequence length="107" mass="11121">MSKASTSRSPRGLDWIGTGPAPLAGFLLRGEGVPAPIPGTPRGAPSVVCLRGSVPPLHVGSLKKEPFSLGRGSVFLQCFTARLGCSWCCRRGSRSLAQGKQGASFLI</sequence>
<reference evidence="1" key="1">
    <citation type="submission" date="2023-10" db="EMBL/GenBank/DDBJ databases">
        <authorList>
            <person name="Chen Y."/>
            <person name="Shah S."/>
            <person name="Dougan E. K."/>
            <person name="Thang M."/>
            <person name="Chan C."/>
        </authorList>
    </citation>
    <scope>NUCLEOTIDE SEQUENCE [LARGE SCALE GENOMIC DNA]</scope>
</reference>
<proteinExistence type="predicted"/>
<organism evidence="1 2">
    <name type="scientific">Prorocentrum cordatum</name>
    <dbReference type="NCBI Taxonomy" id="2364126"/>
    <lineage>
        <taxon>Eukaryota</taxon>
        <taxon>Sar</taxon>
        <taxon>Alveolata</taxon>
        <taxon>Dinophyceae</taxon>
        <taxon>Prorocentrales</taxon>
        <taxon>Prorocentraceae</taxon>
        <taxon>Prorocentrum</taxon>
    </lineage>
</organism>
<accession>A0ABN9V134</accession>
<evidence type="ECO:0000313" key="1">
    <source>
        <dbReference type="EMBL" id="CAK0865308.1"/>
    </source>
</evidence>
<keyword evidence="2" id="KW-1185">Reference proteome</keyword>
<gene>
    <name evidence="1" type="ORF">PCOR1329_LOCUS52871</name>
</gene>